<comment type="caution">
    <text evidence="6">The sequence shown here is derived from an EMBL/GenBank/DDBJ whole genome shotgun (WGS) entry which is preliminary data.</text>
</comment>
<dbReference type="AlphaFoldDB" id="A0A0C2RG26"/>
<dbReference type="Pfam" id="PF00990">
    <property type="entry name" value="GGDEF"/>
    <property type="match status" value="1"/>
</dbReference>
<gene>
    <name evidence="6" type="ORF">KR50_11700</name>
</gene>
<dbReference type="InterPro" id="IPR000160">
    <property type="entry name" value="GGDEF_dom"/>
</dbReference>
<organism evidence="6 7">
    <name type="scientific">Jeotgalibacillus campisalis</name>
    <dbReference type="NCBI Taxonomy" id="220754"/>
    <lineage>
        <taxon>Bacteria</taxon>
        <taxon>Bacillati</taxon>
        <taxon>Bacillota</taxon>
        <taxon>Bacilli</taxon>
        <taxon>Bacillales</taxon>
        <taxon>Caryophanaceae</taxon>
        <taxon>Jeotgalibacillus</taxon>
    </lineage>
</organism>
<dbReference type="NCBIfam" id="TIGR00254">
    <property type="entry name" value="GGDEF"/>
    <property type="match status" value="1"/>
</dbReference>
<feature type="domain" description="PAC" evidence="3">
    <location>
        <begin position="322"/>
        <end position="373"/>
    </location>
</feature>
<evidence type="ECO:0000259" key="5">
    <source>
        <dbReference type="PROSITE" id="PS50887"/>
    </source>
</evidence>
<keyword evidence="1" id="KW-0812">Transmembrane</keyword>
<keyword evidence="1" id="KW-0472">Membrane</keyword>
<feature type="transmembrane region" description="Helical" evidence="1">
    <location>
        <begin position="144"/>
        <end position="164"/>
    </location>
</feature>
<dbReference type="PATRIC" id="fig|220754.4.peg.1190"/>
<proteinExistence type="predicted"/>
<dbReference type="PANTHER" id="PTHR44757">
    <property type="entry name" value="DIGUANYLATE CYCLASE DGCP"/>
    <property type="match status" value="1"/>
</dbReference>
<evidence type="ECO:0000313" key="7">
    <source>
        <dbReference type="Proteomes" id="UP000031972"/>
    </source>
</evidence>
<keyword evidence="1" id="KW-1133">Transmembrane helix</keyword>
<feature type="transmembrane region" description="Helical" evidence="1">
    <location>
        <begin position="83"/>
        <end position="102"/>
    </location>
</feature>
<reference evidence="6 7" key="1">
    <citation type="submission" date="2015-01" db="EMBL/GenBank/DDBJ databases">
        <title>Jeotgalibacillus campisalis genome sequencing.</title>
        <authorList>
            <person name="Goh K.M."/>
            <person name="Chan K.-G."/>
            <person name="Yaakop A.S."/>
            <person name="Ee R."/>
            <person name="Gan H.M."/>
            <person name="Chan C.S."/>
        </authorList>
    </citation>
    <scope>NUCLEOTIDE SEQUENCE [LARGE SCALE GENOMIC DNA]</scope>
    <source>
        <strain evidence="6 7">SF-57</strain>
    </source>
</reference>
<keyword evidence="7" id="KW-1185">Reference proteome</keyword>
<dbReference type="PROSITE" id="PS50112">
    <property type="entry name" value="PAS"/>
    <property type="match status" value="1"/>
</dbReference>
<dbReference type="InterPro" id="IPR001633">
    <property type="entry name" value="EAL_dom"/>
</dbReference>
<dbReference type="EMBL" id="JXRR01000010">
    <property type="protein sequence ID" value="KIL49135.1"/>
    <property type="molecule type" value="Genomic_DNA"/>
</dbReference>
<dbReference type="CDD" id="cd00130">
    <property type="entry name" value="PAS"/>
    <property type="match status" value="1"/>
</dbReference>
<dbReference type="Pfam" id="PF13426">
    <property type="entry name" value="PAS_9"/>
    <property type="match status" value="1"/>
</dbReference>
<feature type="transmembrane region" description="Helical" evidence="1">
    <location>
        <begin position="218"/>
        <end position="238"/>
    </location>
</feature>
<dbReference type="InterPro" id="IPR000014">
    <property type="entry name" value="PAS"/>
</dbReference>
<evidence type="ECO:0000259" key="2">
    <source>
        <dbReference type="PROSITE" id="PS50112"/>
    </source>
</evidence>
<dbReference type="Pfam" id="PF00563">
    <property type="entry name" value="EAL"/>
    <property type="match status" value="1"/>
</dbReference>
<sequence>MEGTVIFSSLEYYHFNLLYIFLTILFSVGSCIAGVEISRRVKEGNGNKQKTLILGSLFLGLTFGLTYFFVAASVDLPFTVANFPLYMVSYYVLVSAASYMALSMAQFNVSKKIHYIAVSIVITLSIVIADSVGFYILFNELIKVTPIFLVVTILLTLGTSLSLFRFLIQITNEQFSEVAYKWKFFGCCAAGMGLAGIPYIVLVSLVDFQSFNEAAAEPYLFLSPFIFVIGANLLLMLVPDIYGDQILLRSTTSVQSLFNHNPLAVFSIDLSGKIIDVNEQAEALTGYSKNELLTMTIRDFFTGSKKERIRPNVSSIVNGVTTNIETQIHKKSGEKVFVRITATRTIMTGKLIGVYGIVEDITESKNSKKTIEYLAYHDELTGLPNRRMVKQIMKKQCRQNSAYDILIIDFDRFKRINDSFGHSFGDQLLVEVGEKLEHISKGKITLLARLSGDEFLILTEKRNGKELSKIIVEYFKNPMSINGIDLVLSASIGIASYPEHSTNMDELHLYADLAMCESKTKGGNCWTKYQTEFSTVSESKLSLEHDLRKAIENQDLVVYYQPKYNLNNSVITGAEALLRWNHPDHGFISPGVFIPIAEETKLIVPLERDVILKVCKQLAQWKKQKIELDRVSINLSIESIFQEDFIDYILKILKKYDIKGSALEFEITERIVMRNEEYVNSTLQKMRNLGIEISIDDFGTGYSSLSYLHKLHVDVLKIDQSFISNIAMNKAIISAVLSMAKSLDLKVIAEGVETKEQLEMLQLLGCEVAQGFYFSRPVPTDQFEELMQPGLAVS</sequence>
<dbReference type="Gene3D" id="3.20.20.450">
    <property type="entry name" value="EAL domain"/>
    <property type="match status" value="1"/>
</dbReference>
<evidence type="ECO:0000313" key="6">
    <source>
        <dbReference type="EMBL" id="KIL49135.1"/>
    </source>
</evidence>
<feature type="transmembrane region" description="Helical" evidence="1">
    <location>
        <begin position="17"/>
        <end position="39"/>
    </location>
</feature>
<dbReference type="SMART" id="SM00267">
    <property type="entry name" value="GGDEF"/>
    <property type="match status" value="1"/>
</dbReference>
<dbReference type="SUPFAM" id="SSF55785">
    <property type="entry name" value="PYP-like sensor domain (PAS domain)"/>
    <property type="match status" value="1"/>
</dbReference>
<dbReference type="InterPro" id="IPR035919">
    <property type="entry name" value="EAL_sf"/>
</dbReference>
<feature type="transmembrane region" description="Helical" evidence="1">
    <location>
        <begin position="51"/>
        <end position="71"/>
    </location>
</feature>
<dbReference type="NCBIfam" id="TIGR00229">
    <property type="entry name" value="sensory_box"/>
    <property type="match status" value="1"/>
</dbReference>
<dbReference type="InterPro" id="IPR035965">
    <property type="entry name" value="PAS-like_dom_sf"/>
</dbReference>
<dbReference type="PROSITE" id="PS50887">
    <property type="entry name" value="GGDEF"/>
    <property type="match status" value="1"/>
</dbReference>
<dbReference type="PROSITE" id="PS50113">
    <property type="entry name" value="PAC"/>
    <property type="match status" value="1"/>
</dbReference>
<evidence type="ECO:0000256" key="1">
    <source>
        <dbReference type="SAM" id="Phobius"/>
    </source>
</evidence>
<feature type="domain" description="GGDEF" evidence="5">
    <location>
        <begin position="401"/>
        <end position="531"/>
    </location>
</feature>
<dbReference type="Proteomes" id="UP000031972">
    <property type="component" value="Unassembled WGS sequence"/>
</dbReference>
<feature type="transmembrane region" description="Helical" evidence="1">
    <location>
        <begin position="184"/>
        <end position="206"/>
    </location>
</feature>
<protein>
    <recommendedName>
        <fullName evidence="8">Diguanylate cyclase</fullName>
    </recommendedName>
</protein>
<dbReference type="Gene3D" id="3.30.70.270">
    <property type="match status" value="1"/>
</dbReference>
<dbReference type="SMART" id="SM00091">
    <property type="entry name" value="PAS"/>
    <property type="match status" value="1"/>
</dbReference>
<dbReference type="CDD" id="cd01948">
    <property type="entry name" value="EAL"/>
    <property type="match status" value="1"/>
</dbReference>
<evidence type="ECO:0008006" key="8">
    <source>
        <dbReference type="Google" id="ProtNLM"/>
    </source>
</evidence>
<dbReference type="InterPro" id="IPR043128">
    <property type="entry name" value="Rev_trsase/Diguanyl_cyclase"/>
</dbReference>
<name>A0A0C2RG26_9BACL</name>
<dbReference type="SUPFAM" id="SSF55073">
    <property type="entry name" value="Nucleotide cyclase"/>
    <property type="match status" value="1"/>
</dbReference>
<dbReference type="PANTHER" id="PTHR44757:SF2">
    <property type="entry name" value="BIOFILM ARCHITECTURE MAINTENANCE PROTEIN MBAA"/>
    <property type="match status" value="1"/>
</dbReference>
<dbReference type="Gene3D" id="3.30.450.20">
    <property type="entry name" value="PAS domain"/>
    <property type="match status" value="1"/>
</dbReference>
<accession>A0A0C2RG26</accession>
<evidence type="ECO:0000259" key="4">
    <source>
        <dbReference type="PROSITE" id="PS50883"/>
    </source>
</evidence>
<evidence type="ECO:0000259" key="3">
    <source>
        <dbReference type="PROSITE" id="PS50113"/>
    </source>
</evidence>
<feature type="domain" description="PAS" evidence="2">
    <location>
        <begin position="250"/>
        <end position="320"/>
    </location>
</feature>
<dbReference type="InterPro" id="IPR052155">
    <property type="entry name" value="Biofilm_reg_signaling"/>
</dbReference>
<feature type="transmembrane region" description="Helical" evidence="1">
    <location>
        <begin position="114"/>
        <end position="138"/>
    </location>
</feature>
<dbReference type="SMART" id="SM00052">
    <property type="entry name" value="EAL"/>
    <property type="match status" value="1"/>
</dbReference>
<dbReference type="InterPro" id="IPR000700">
    <property type="entry name" value="PAS-assoc_C"/>
</dbReference>
<dbReference type="InterPro" id="IPR029787">
    <property type="entry name" value="Nucleotide_cyclase"/>
</dbReference>
<feature type="domain" description="EAL" evidence="4">
    <location>
        <begin position="540"/>
        <end position="791"/>
    </location>
</feature>
<dbReference type="PROSITE" id="PS50883">
    <property type="entry name" value="EAL"/>
    <property type="match status" value="1"/>
</dbReference>
<dbReference type="SUPFAM" id="SSF141868">
    <property type="entry name" value="EAL domain-like"/>
    <property type="match status" value="1"/>
</dbReference>
<dbReference type="CDD" id="cd01949">
    <property type="entry name" value="GGDEF"/>
    <property type="match status" value="1"/>
</dbReference>
<dbReference type="FunFam" id="3.20.20.450:FF:000001">
    <property type="entry name" value="Cyclic di-GMP phosphodiesterase yahA"/>
    <property type="match status" value="1"/>
</dbReference>